<proteinExistence type="predicted"/>
<comment type="caution">
    <text evidence="1">The sequence shown here is derived from an EMBL/GenBank/DDBJ whole genome shotgun (WGS) entry which is preliminary data.</text>
</comment>
<accession>A0A423P7F4</accession>
<dbReference type="AlphaFoldDB" id="A0A423P7F4"/>
<dbReference type="Proteomes" id="UP000283619">
    <property type="component" value="Unassembled WGS sequence"/>
</dbReference>
<organism evidence="1 2">
    <name type="scientific">Pseudomonas fluorescens</name>
    <dbReference type="NCBI Taxonomy" id="294"/>
    <lineage>
        <taxon>Bacteria</taxon>
        <taxon>Pseudomonadati</taxon>
        <taxon>Pseudomonadota</taxon>
        <taxon>Gammaproteobacteria</taxon>
        <taxon>Pseudomonadales</taxon>
        <taxon>Pseudomonadaceae</taxon>
        <taxon>Pseudomonas</taxon>
    </lineage>
</organism>
<protein>
    <submittedName>
        <fullName evidence="1">Uncharacterized protein</fullName>
    </submittedName>
</protein>
<sequence>MVKRRYDYGMADMNKNLLQNGDFGTGKFAPWEVHAFQGKASVVQHNLGYQAKVLPGVDNGVVLLNRFDAPPGAFTVQIDASAPEAKYHQDPPNIDTHPILFFIISGYGADGRTIQYDVGSWWLKPAQMPFEYSGVMLPDVVSAQLQVSFPSDPLKVKGSLYIDNVSYMLDAPGQIHKTRWSQ</sequence>
<reference evidence="1 2" key="1">
    <citation type="submission" date="2016-10" db="EMBL/GenBank/DDBJ databases">
        <title>Comparative genome analysis of multiple Pseudomonas spp. focuses on biocontrol and plant growth promoting traits.</title>
        <authorList>
            <person name="Tao X.-Y."/>
            <person name="Taylor C.G."/>
        </authorList>
    </citation>
    <scope>NUCLEOTIDE SEQUENCE [LARGE SCALE GENOMIC DNA]</scope>
    <source>
        <strain evidence="1 2">36G2</strain>
    </source>
</reference>
<evidence type="ECO:0000313" key="1">
    <source>
        <dbReference type="EMBL" id="ROO10342.1"/>
    </source>
</evidence>
<dbReference type="EMBL" id="MOBZ01000007">
    <property type="protein sequence ID" value="ROO10342.1"/>
    <property type="molecule type" value="Genomic_DNA"/>
</dbReference>
<name>A0A423P7F4_PSEFL</name>
<evidence type="ECO:0000313" key="2">
    <source>
        <dbReference type="Proteomes" id="UP000283619"/>
    </source>
</evidence>
<gene>
    <name evidence="1" type="ORF">BK673_11355</name>
</gene>